<sequence>MCDRCLRKGSRCAYSASLPKGRRRAHPDDGKGGASEAVANGPGPTDTSPQSQMSTTMDSDGLSLDDLIPEEGSARNFDWFGSIDPALCDQVLSSFALFPSSQEQRPNNQMNDVGNSSIGKGFDDRSDAQTHTTKDDPEFLIAQLAQLSTLISLLRRSQSDLIRDLACPSLADHNQPETIRRYSTHQLPVIGDSVFESVTAWLSRGPTDTTLSCCSSHACQAQAPKIKTLGDLLYHVFSASYRLVELVRPAPVAAVSSNAAIAISGIDHANHCPNSVNHSLSGDGSTIVGPELTQVSAFNSQSSNAVASMRSVIRHLFIANHSMLLEMYSRILGLLQRYVDQTVLEGGAVPLLAIRLASVVHTCSYLIDRQHQALELYLPPLIGCLVEAENTADVTQSVKAISDEIKQRILFLQQTTQV</sequence>
<keyword evidence="2" id="KW-1185">Reference proteome</keyword>
<dbReference type="Proteomes" id="UP001148629">
    <property type="component" value="Unassembled WGS sequence"/>
</dbReference>
<evidence type="ECO:0000313" key="1">
    <source>
        <dbReference type="EMBL" id="KAJ3526804.1"/>
    </source>
</evidence>
<gene>
    <name evidence="1" type="ORF">NM208_g11013</name>
</gene>
<evidence type="ECO:0000313" key="2">
    <source>
        <dbReference type="Proteomes" id="UP001148629"/>
    </source>
</evidence>
<accession>A0ACC1RVT8</accession>
<organism evidence="1 2">
    <name type="scientific">Fusarium decemcellulare</name>
    <dbReference type="NCBI Taxonomy" id="57161"/>
    <lineage>
        <taxon>Eukaryota</taxon>
        <taxon>Fungi</taxon>
        <taxon>Dikarya</taxon>
        <taxon>Ascomycota</taxon>
        <taxon>Pezizomycotina</taxon>
        <taxon>Sordariomycetes</taxon>
        <taxon>Hypocreomycetidae</taxon>
        <taxon>Hypocreales</taxon>
        <taxon>Nectriaceae</taxon>
        <taxon>Fusarium</taxon>
        <taxon>Fusarium decemcellulare species complex</taxon>
    </lineage>
</organism>
<protein>
    <submittedName>
        <fullName evidence="1">Uncharacterized protein</fullName>
    </submittedName>
</protein>
<reference evidence="1" key="1">
    <citation type="submission" date="2022-08" db="EMBL/GenBank/DDBJ databases">
        <title>Genome Sequence of Fusarium decemcellulare.</title>
        <authorList>
            <person name="Buettner E."/>
        </authorList>
    </citation>
    <scope>NUCLEOTIDE SEQUENCE</scope>
    <source>
        <strain evidence="1">Babe19</strain>
    </source>
</reference>
<dbReference type="EMBL" id="JANRMS010001665">
    <property type="protein sequence ID" value="KAJ3526804.1"/>
    <property type="molecule type" value="Genomic_DNA"/>
</dbReference>
<proteinExistence type="predicted"/>
<comment type="caution">
    <text evidence="1">The sequence shown here is derived from an EMBL/GenBank/DDBJ whole genome shotgun (WGS) entry which is preliminary data.</text>
</comment>
<name>A0ACC1RVT8_9HYPO</name>